<evidence type="ECO:0000259" key="2">
    <source>
        <dbReference type="Pfam" id="PF08450"/>
    </source>
</evidence>
<dbReference type="InterPro" id="IPR011042">
    <property type="entry name" value="6-blade_b-propeller_TolB-like"/>
</dbReference>
<dbReference type="PANTHER" id="PTHR47572:SF4">
    <property type="entry name" value="LACTONASE DRP35"/>
    <property type="match status" value="1"/>
</dbReference>
<accession>A0A2T7PQS3</accession>
<dbReference type="SUPFAM" id="SSF63829">
    <property type="entry name" value="Calcium-dependent phosphotriesterase"/>
    <property type="match status" value="1"/>
</dbReference>
<feature type="domain" description="SMP-30/Gluconolactonase/LRE-like region" evidence="2">
    <location>
        <begin position="23"/>
        <end position="283"/>
    </location>
</feature>
<reference evidence="3 4" key="1">
    <citation type="submission" date="2018-04" db="EMBL/GenBank/DDBJ databases">
        <title>The genome of golden apple snail Pomacea canaliculata provides insight into stress tolerance and invasive adaptation.</title>
        <authorList>
            <person name="Liu C."/>
            <person name="Liu B."/>
            <person name="Ren Y."/>
            <person name="Zhang Y."/>
            <person name="Wang H."/>
            <person name="Li S."/>
            <person name="Jiang F."/>
            <person name="Yin L."/>
            <person name="Zhang G."/>
            <person name="Qian W."/>
            <person name="Fan W."/>
        </authorList>
    </citation>
    <scope>NUCLEOTIDE SEQUENCE [LARGE SCALE GENOMIC DNA]</scope>
    <source>
        <strain evidence="3">SZHN2017</strain>
        <tissue evidence="3">Muscle</tissue>
    </source>
</reference>
<organism evidence="3 4">
    <name type="scientific">Pomacea canaliculata</name>
    <name type="common">Golden apple snail</name>
    <dbReference type="NCBI Taxonomy" id="400727"/>
    <lineage>
        <taxon>Eukaryota</taxon>
        <taxon>Metazoa</taxon>
        <taxon>Spiralia</taxon>
        <taxon>Lophotrochozoa</taxon>
        <taxon>Mollusca</taxon>
        <taxon>Gastropoda</taxon>
        <taxon>Caenogastropoda</taxon>
        <taxon>Architaenioglossa</taxon>
        <taxon>Ampullarioidea</taxon>
        <taxon>Ampullariidae</taxon>
        <taxon>Pomacea</taxon>
    </lineage>
</organism>
<name>A0A2T7PQS3_POMCA</name>
<dbReference type="InterPro" id="IPR013658">
    <property type="entry name" value="SGL"/>
</dbReference>
<dbReference type="Pfam" id="PF08450">
    <property type="entry name" value="SGL"/>
    <property type="match status" value="1"/>
</dbReference>
<evidence type="ECO:0000256" key="1">
    <source>
        <dbReference type="ARBA" id="ARBA00022801"/>
    </source>
</evidence>
<dbReference type="OrthoDB" id="423498at2759"/>
<sequence length="305" mass="33759">MASRAADDVEPKFEKVLEGLQGAEGPVFDKNGNFFMVAPDTGEIYNVNLQEKRAILLCKPKIEDAGVPAGCQCDKEGNIYVADMRLGILKVTQSGYFTQVLAKIDNEGRIMQGCNDCIFDYEGNLWITAPAGEIAPSQYRRSMEASREPFGSLYCLTNEEVIRIDTGIFFPNGIAVKHNASGKAEMLIVAETPTKLLWAYDIDGPGRVKNKRKWATLPGELEGGADGMDFDDAGSLLVAHWGSGVIEVFPPEGGTPTRRIKCPFQHPSNLHFKPNSNIVYVTEHDFHGLWKFDWLTCGQKQFCET</sequence>
<comment type="caution">
    <text evidence="3">The sequence shown here is derived from an EMBL/GenBank/DDBJ whole genome shotgun (WGS) entry which is preliminary data.</text>
</comment>
<evidence type="ECO:0000313" key="3">
    <source>
        <dbReference type="EMBL" id="PVD35765.1"/>
    </source>
</evidence>
<proteinExistence type="predicted"/>
<gene>
    <name evidence="3" type="ORF">C0Q70_02728</name>
</gene>
<keyword evidence="1" id="KW-0378">Hydrolase</keyword>
<dbReference type="InterPro" id="IPR051262">
    <property type="entry name" value="SMP-30/CGR1_Lactonase"/>
</dbReference>
<dbReference type="GO" id="GO:0016787">
    <property type="term" value="F:hydrolase activity"/>
    <property type="evidence" value="ECO:0007669"/>
    <property type="project" value="UniProtKB-KW"/>
</dbReference>
<dbReference type="PANTHER" id="PTHR47572">
    <property type="entry name" value="LIPOPROTEIN-RELATED"/>
    <property type="match status" value="1"/>
</dbReference>
<dbReference type="EMBL" id="PZQS01000002">
    <property type="protein sequence ID" value="PVD35765.1"/>
    <property type="molecule type" value="Genomic_DNA"/>
</dbReference>
<protein>
    <recommendedName>
        <fullName evidence="2">SMP-30/Gluconolactonase/LRE-like region domain-containing protein</fullName>
    </recommendedName>
</protein>
<evidence type="ECO:0000313" key="4">
    <source>
        <dbReference type="Proteomes" id="UP000245119"/>
    </source>
</evidence>
<dbReference type="Gene3D" id="2.120.10.30">
    <property type="entry name" value="TolB, C-terminal domain"/>
    <property type="match status" value="1"/>
</dbReference>
<dbReference type="AlphaFoldDB" id="A0A2T7PQS3"/>
<keyword evidence="4" id="KW-1185">Reference proteome</keyword>
<dbReference type="Proteomes" id="UP000245119">
    <property type="component" value="Linkage Group LG2"/>
</dbReference>
<dbReference type="STRING" id="400727.A0A2T7PQS3"/>